<reference evidence="2 3" key="1">
    <citation type="submission" date="2019-07" db="EMBL/GenBank/DDBJ databases">
        <title>Whole genome shotgun sequence of Rhizobium naphthalenivorans NBRC 107585.</title>
        <authorList>
            <person name="Hosoyama A."/>
            <person name="Uohara A."/>
            <person name="Ohji S."/>
            <person name="Ichikawa N."/>
        </authorList>
    </citation>
    <scope>NUCLEOTIDE SEQUENCE [LARGE SCALE GENOMIC DNA]</scope>
    <source>
        <strain evidence="2 3">NBRC 107585</strain>
    </source>
</reference>
<dbReference type="PANTHER" id="PTHR32182">
    <property type="entry name" value="DNA REPLICATION AND REPAIR PROTEIN RECF"/>
    <property type="match status" value="1"/>
</dbReference>
<protein>
    <recommendedName>
        <fullName evidence="1">ATPase AAA-type core domain-containing protein</fullName>
    </recommendedName>
</protein>
<keyword evidence="3" id="KW-1185">Reference proteome</keyword>
<evidence type="ECO:0000259" key="1">
    <source>
        <dbReference type="Pfam" id="PF13304"/>
    </source>
</evidence>
<proteinExistence type="predicted"/>
<dbReference type="Proteomes" id="UP000321717">
    <property type="component" value="Unassembled WGS sequence"/>
</dbReference>
<comment type="caution">
    <text evidence="2">The sequence shown here is derived from an EMBL/GenBank/DDBJ whole genome shotgun (WGS) entry which is preliminary data.</text>
</comment>
<dbReference type="GO" id="GO:0016887">
    <property type="term" value="F:ATP hydrolysis activity"/>
    <property type="evidence" value="ECO:0007669"/>
    <property type="project" value="InterPro"/>
</dbReference>
<accession>A0A512HGT9</accession>
<dbReference type="Pfam" id="PF13304">
    <property type="entry name" value="AAA_21"/>
    <property type="match status" value="1"/>
</dbReference>
<dbReference type="AlphaFoldDB" id="A0A512HGT9"/>
<dbReference type="InterPro" id="IPR003959">
    <property type="entry name" value="ATPase_AAA_core"/>
</dbReference>
<evidence type="ECO:0000313" key="2">
    <source>
        <dbReference type="EMBL" id="GEO84656.1"/>
    </source>
</evidence>
<dbReference type="RefSeq" id="WP_147179433.1">
    <property type="nucleotide sequence ID" value="NZ_BJZP01000006.1"/>
</dbReference>
<dbReference type="GO" id="GO:0000731">
    <property type="term" value="P:DNA synthesis involved in DNA repair"/>
    <property type="evidence" value="ECO:0007669"/>
    <property type="project" value="TreeGrafter"/>
</dbReference>
<dbReference type="SUPFAM" id="SSF52540">
    <property type="entry name" value="P-loop containing nucleoside triphosphate hydrolases"/>
    <property type="match status" value="1"/>
</dbReference>
<dbReference type="PANTHER" id="PTHR32182:SF22">
    <property type="entry name" value="ATP-DEPENDENT ENDONUCLEASE, OLD FAMILY-RELATED"/>
    <property type="match status" value="1"/>
</dbReference>
<dbReference type="GO" id="GO:0005524">
    <property type="term" value="F:ATP binding"/>
    <property type="evidence" value="ECO:0007669"/>
    <property type="project" value="InterPro"/>
</dbReference>
<evidence type="ECO:0000313" key="3">
    <source>
        <dbReference type="Proteomes" id="UP000321717"/>
    </source>
</evidence>
<dbReference type="OrthoDB" id="9816534at2"/>
<sequence>MTVVRLLEIVNFRTIKKLRWLPGPGVNCLVGPGDSGKSTILDAIDLCLGARRSLSFTDADFHGIDFDQPIRISVTLGALDDPLKNIDAYGDFLVGFNAVTGTVEAEPGAGLETALTLQLTVQSDLEPEWTLVSPRAQAAGRTRNLSWADRTRIAPARLGAAGDTHLTWRRGSVLSKITEGKADTSSELTRLAREIRDAFDQKELKELEGSLKLVTAAAGEMGVPVGAAVQALIDAGSISFTGGSISLHDESGIPLRSLGLGSSRLLIAALQRKAADKATTFLIDELEYGLEPHRIIRLLGALGAKEEVPPMQVFATSHSPTTVTELSAHQLHIVRHKDHEHTVTRASDAGDVQGTIRAHAHALLATSIVVCEGGSEIGLMRGLDQHFTGTGELSLAAFGATLVNGNGDETFSRANALQSLGYRVAILRDSDKPAPVAAEAAFLAGGGQVFAWGGGRALEQELFSALSDASVAQLLELAVEAKDRALIDAHIKTISNSSTSLIVLETDALINGFDAASRTLLGNAAARFGWLKTITTMETAGRTIVGPSYAAANASLTSVMDGVLDWVEDGSR</sequence>
<feature type="domain" description="ATPase AAA-type core" evidence="1">
    <location>
        <begin position="26"/>
        <end position="322"/>
    </location>
</feature>
<gene>
    <name evidence="2" type="ORF">RNA01_15880</name>
</gene>
<organism evidence="2 3">
    <name type="scientific">Ciceribacter naphthalenivorans</name>
    <dbReference type="NCBI Taxonomy" id="1118451"/>
    <lineage>
        <taxon>Bacteria</taxon>
        <taxon>Pseudomonadati</taxon>
        <taxon>Pseudomonadota</taxon>
        <taxon>Alphaproteobacteria</taxon>
        <taxon>Hyphomicrobiales</taxon>
        <taxon>Rhizobiaceae</taxon>
        <taxon>Ciceribacter</taxon>
    </lineage>
</organism>
<name>A0A512HGT9_9HYPH</name>
<dbReference type="InterPro" id="IPR027417">
    <property type="entry name" value="P-loop_NTPase"/>
</dbReference>
<dbReference type="GO" id="GO:0006302">
    <property type="term" value="P:double-strand break repair"/>
    <property type="evidence" value="ECO:0007669"/>
    <property type="project" value="TreeGrafter"/>
</dbReference>
<dbReference type="Gene3D" id="3.40.50.300">
    <property type="entry name" value="P-loop containing nucleotide triphosphate hydrolases"/>
    <property type="match status" value="2"/>
</dbReference>
<dbReference type="EMBL" id="BJZP01000006">
    <property type="protein sequence ID" value="GEO84656.1"/>
    <property type="molecule type" value="Genomic_DNA"/>
</dbReference>